<dbReference type="EMBL" id="KQ434899">
    <property type="protein sequence ID" value="KZC10870.1"/>
    <property type="molecule type" value="Genomic_DNA"/>
</dbReference>
<keyword evidence="3" id="KW-1185">Reference proteome</keyword>
<organism evidence="2 3">
    <name type="scientific">Dufourea novaeangliae</name>
    <name type="common">Sweat bee</name>
    <dbReference type="NCBI Taxonomy" id="178035"/>
    <lineage>
        <taxon>Eukaryota</taxon>
        <taxon>Metazoa</taxon>
        <taxon>Ecdysozoa</taxon>
        <taxon>Arthropoda</taxon>
        <taxon>Hexapoda</taxon>
        <taxon>Insecta</taxon>
        <taxon>Pterygota</taxon>
        <taxon>Neoptera</taxon>
        <taxon>Endopterygota</taxon>
        <taxon>Hymenoptera</taxon>
        <taxon>Apocrita</taxon>
        <taxon>Aculeata</taxon>
        <taxon>Apoidea</taxon>
        <taxon>Anthophila</taxon>
        <taxon>Halictidae</taxon>
        <taxon>Rophitinae</taxon>
        <taxon>Dufourea</taxon>
    </lineage>
</organism>
<feature type="region of interest" description="Disordered" evidence="1">
    <location>
        <begin position="101"/>
        <end position="135"/>
    </location>
</feature>
<dbReference type="Proteomes" id="UP000076502">
    <property type="component" value="Unassembled WGS sequence"/>
</dbReference>
<protein>
    <submittedName>
        <fullName evidence="2">Uncharacterized protein</fullName>
    </submittedName>
</protein>
<reference evidence="2 3" key="1">
    <citation type="submission" date="2015-07" db="EMBL/GenBank/DDBJ databases">
        <title>The genome of Dufourea novaeangliae.</title>
        <authorList>
            <person name="Pan H."/>
            <person name="Kapheim K."/>
        </authorList>
    </citation>
    <scope>NUCLEOTIDE SEQUENCE [LARGE SCALE GENOMIC DNA]</scope>
    <source>
        <strain evidence="2">0120121106</strain>
        <tissue evidence="2">Whole body</tissue>
    </source>
</reference>
<name>A0A154PI48_DUFNO</name>
<evidence type="ECO:0000256" key="1">
    <source>
        <dbReference type="SAM" id="MobiDB-lite"/>
    </source>
</evidence>
<feature type="compositionally biased region" description="Basic residues" evidence="1">
    <location>
        <begin position="101"/>
        <end position="111"/>
    </location>
</feature>
<evidence type="ECO:0000313" key="3">
    <source>
        <dbReference type="Proteomes" id="UP000076502"/>
    </source>
</evidence>
<feature type="compositionally biased region" description="Low complexity" evidence="1">
    <location>
        <begin position="28"/>
        <end position="43"/>
    </location>
</feature>
<sequence>MQAVSRDCGCFVTSAGCDRGRRGGGTGATTVFLRGPGPRLAPRAPRRDRGRYLAGGYQIWIRRTGGGSALQNRWISRDLGRRGRLGGCGWLLLIRRRRRTRGQGQRGRTHRAAGEVYRGGGGDRRGTGGHHHRAGRAGRWIGRGDCLSCVSHGRSKVDRRTNRDRQTDKVTYVAGDEVTEFAMIPLNLRQVHFWYLLEYCLRHEVLKALRVKAWSMINISRYIVLRVYRLAFSLNTLHSGTMRDQPLPVYASRSVQSVATYSVLPFPFPFRLNESCTFAGDVADFFHTYRFLPRRLIEIMNADEQRVVHNFEALQHTTVSLNRFNQSAISIRLQEDPFSMVLHEVQILVRRRRLGSFRYFVEFIPFVCTKRYSRWRRGSIIRVTGRYTSTSEYSKIVGLDTEEISKVAKCNGCVILELKLGEVVSRCVIRTLAGEVRRLHGHEVLHQQITLRFARQAAHRVLDAQLYRSHDLCRLDLSDKMKEQP</sequence>
<dbReference type="AlphaFoldDB" id="A0A154PI48"/>
<feature type="region of interest" description="Disordered" evidence="1">
    <location>
        <begin position="23"/>
        <end position="48"/>
    </location>
</feature>
<proteinExistence type="predicted"/>
<accession>A0A154PI48</accession>
<gene>
    <name evidence="2" type="ORF">WN55_01569</name>
</gene>
<evidence type="ECO:0000313" key="2">
    <source>
        <dbReference type="EMBL" id="KZC10870.1"/>
    </source>
</evidence>